<protein>
    <submittedName>
        <fullName evidence="1">Uncharacterized protein</fullName>
    </submittedName>
</protein>
<organism evidence="1 2">
    <name type="scientific">Cinara cedri</name>
    <dbReference type="NCBI Taxonomy" id="506608"/>
    <lineage>
        <taxon>Eukaryota</taxon>
        <taxon>Metazoa</taxon>
        <taxon>Ecdysozoa</taxon>
        <taxon>Arthropoda</taxon>
        <taxon>Hexapoda</taxon>
        <taxon>Insecta</taxon>
        <taxon>Pterygota</taxon>
        <taxon>Neoptera</taxon>
        <taxon>Paraneoptera</taxon>
        <taxon>Hemiptera</taxon>
        <taxon>Sternorrhyncha</taxon>
        <taxon>Aphidomorpha</taxon>
        <taxon>Aphidoidea</taxon>
        <taxon>Aphididae</taxon>
        <taxon>Lachninae</taxon>
        <taxon>Cinara</taxon>
    </lineage>
</organism>
<dbReference type="EMBL" id="CABPRJ010000476">
    <property type="protein sequence ID" value="VVC27869.1"/>
    <property type="molecule type" value="Genomic_DNA"/>
</dbReference>
<accession>A0A5E4M912</accession>
<evidence type="ECO:0000313" key="2">
    <source>
        <dbReference type="Proteomes" id="UP000325440"/>
    </source>
</evidence>
<keyword evidence="2" id="KW-1185">Reference proteome</keyword>
<gene>
    <name evidence="1" type="ORF">CINCED_3A010226</name>
</gene>
<sequence length="83" mass="9417">MILHSKPADDLISKLLPMTTAMTAADMDKIVTQIKTKFKNDEQNLHTIISVEFNNIPTIDLYNNLQVFKYLVSTLKHVSQNVA</sequence>
<dbReference type="Proteomes" id="UP000325440">
    <property type="component" value="Unassembled WGS sequence"/>
</dbReference>
<reference evidence="1 2" key="1">
    <citation type="submission" date="2019-08" db="EMBL/GenBank/DDBJ databases">
        <authorList>
            <person name="Alioto T."/>
            <person name="Alioto T."/>
            <person name="Gomez Garrido J."/>
        </authorList>
    </citation>
    <scope>NUCLEOTIDE SEQUENCE [LARGE SCALE GENOMIC DNA]</scope>
</reference>
<name>A0A5E4M912_9HEMI</name>
<evidence type="ECO:0000313" key="1">
    <source>
        <dbReference type="EMBL" id="VVC27869.1"/>
    </source>
</evidence>
<proteinExistence type="predicted"/>
<dbReference type="AlphaFoldDB" id="A0A5E4M912"/>